<keyword evidence="2" id="KW-1185">Reference proteome</keyword>
<comment type="caution">
    <text evidence="1">The sequence shown here is derived from an EMBL/GenBank/DDBJ whole genome shotgun (WGS) entry which is preliminary data.</text>
</comment>
<gene>
    <name evidence="1" type="ORF">TMES_20780</name>
</gene>
<dbReference type="Pfam" id="PF14559">
    <property type="entry name" value="TPR_19"/>
    <property type="match status" value="1"/>
</dbReference>
<organism evidence="1 2">
    <name type="scientific">Thalassospira mesophila</name>
    <dbReference type="NCBI Taxonomy" id="1293891"/>
    <lineage>
        <taxon>Bacteria</taxon>
        <taxon>Pseudomonadati</taxon>
        <taxon>Pseudomonadota</taxon>
        <taxon>Alphaproteobacteria</taxon>
        <taxon>Rhodospirillales</taxon>
        <taxon>Thalassospiraceae</taxon>
        <taxon>Thalassospira</taxon>
    </lineage>
</organism>
<dbReference type="OrthoDB" id="7293877at2"/>
<sequence length="532" mass="58562">MGKITRSQGIWGIAAFASIAGTALSSHAEITDARIANDGVRKFDMTLDLANSPDNTVMINGRELIIRFSAPIGDFDINTMLGKYPEQVLTVQTSYNVLLIEMAFDGEFQVTQDKSGMVVHYAPAEKPATDAVNAAQDFQDNTGATPSADTVAETRRAIIEARARMELGQYGHAREILSHIILADPDSVEARNALAEVEYRSGNWREAARQYGRVIARNHDPAIVRARQDILKQNGSFMGGGVQYQNNGSSNTQIVGTLNGRAFLRDDLLLQADFENRHIDADPFLQSDGSTADFGGERQKLALKLEQEISARTILQYRAYATQKSPGAGVEWQRNVIPGIAAIAIDYHQPYWDQTSAMVEYGTRDSLAVSYDVATVENWDIGFGTSLNRYGLNGNEDLARTVRLNGYVRDNFDIYNFPVFAGYRLDGEYPLAQEEKTAQGVTFRPLDVARREVHEFSIGHDIPLADYLTLSTGISYSYDRYGEQGFGFSGAFIGNLADEYETTLSFGHTANSSSSVGSSGSTFIGIAIKRYF</sequence>
<accession>A0A1Y2KXM7</accession>
<dbReference type="EMBL" id="JFKA01000017">
    <property type="protein sequence ID" value="OSQ35562.1"/>
    <property type="molecule type" value="Genomic_DNA"/>
</dbReference>
<protein>
    <submittedName>
        <fullName evidence="1">Uncharacterized protein</fullName>
    </submittedName>
</protein>
<dbReference type="SUPFAM" id="SSF48452">
    <property type="entry name" value="TPR-like"/>
    <property type="match status" value="1"/>
</dbReference>
<dbReference type="Proteomes" id="UP000193391">
    <property type="component" value="Unassembled WGS sequence"/>
</dbReference>
<evidence type="ECO:0000313" key="1">
    <source>
        <dbReference type="EMBL" id="OSQ35562.1"/>
    </source>
</evidence>
<dbReference type="Gene3D" id="1.25.40.10">
    <property type="entry name" value="Tetratricopeptide repeat domain"/>
    <property type="match status" value="1"/>
</dbReference>
<reference evidence="1 2" key="1">
    <citation type="submission" date="2014-03" db="EMBL/GenBank/DDBJ databases">
        <title>The draft genome sequence of Thalassospira mesophila JCM 18969.</title>
        <authorList>
            <person name="Lai Q."/>
            <person name="Shao Z."/>
        </authorList>
    </citation>
    <scope>NUCLEOTIDE SEQUENCE [LARGE SCALE GENOMIC DNA]</scope>
    <source>
        <strain evidence="1 2">JCM 18969</strain>
    </source>
</reference>
<dbReference type="InterPro" id="IPR011990">
    <property type="entry name" value="TPR-like_helical_dom_sf"/>
</dbReference>
<dbReference type="AlphaFoldDB" id="A0A1Y2KXM7"/>
<proteinExistence type="predicted"/>
<dbReference type="STRING" id="1293891.TMES_20780"/>
<name>A0A1Y2KXM7_9PROT</name>
<dbReference type="RefSeq" id="WP_085586207.1">
    <property type="nucleotide sequence ID" value="NZ_JFKA01000017.1"/>
</dbReference>
<evidence type="ECO:0000313" key="2">
    <source>
        <dbReference type="Proteomes" id="UP000193391"/>
    </source>
</evidence>